<comment type="subcellular location">
    <subcellularLocation>
        <location evidence="1">Cell membrane</location>
        <topology evidence="1">Multi-pass membrane protein</topology>
    </subcellularLocation>
</comment>
<feature type="transmembrane region" description="Helical" evidence="7">
    <location>
        <begin position="165"/>
        <end position="184"/>
    </location>
</feature>
<sequence>MPPSTRWPLFILVATGVLLSTMDSSMINVALPVIMAEFGVRLAAVQWVVLIYLLTITSSLLFWGRLGDRLGAGRIYLAGMLVFALGSLACSLSLSLVQLILFRLFQGLGAAMMMANGPAMIRLAFPVESLGRMLGLIGVVTSVGLMTGPLVSGALIHYFSWRMMFLATLPVSCSGLVLSFFYLLPALRQSGVAEDRPAQPFDWVGLLLWTLLVLLLVSGASVFQTASSTGRLLGGLLTACLLVVFLRHQRRAVSPFLPLDILAVPRYGLALLAAAISFAVLFVVLILTPFYLHHILRFDPRALGLVMMSVPAAVFVVAPLAGLLHDRVGARIPATSGLLICAAALLLLSRLSLSASLAQLIIPLMLLGCGQALFLSPNSAAVLGHAAPEQGGIMSGLLATSRNLGMLCGTALAGLVFASFFAHLTGGLDVRDYSPAQADAFIRALRYTFLLTAGLSLVGVVVSVRRGEGKG</sequence>
<dbReference type="SUPFAM" id="SSF103473">
    <property type="entry name" value="MFS general substrate transporter"/>
    <property type="match status" value="1"/>
</dbReference>
<evidence type="ECO:0000256" key="3">
    <source>
        <dbReference type="ARBA" id="ARBA00022475"/>
    </source>
</evidence>
<evidence type="ECO:0000256" key="6">
    <source>
        <dbReference type="ARBA" id="ARBA00023136"/>
    </source>
</evidence>
<proteinExistence type="predicted"/>
<accession>A0A8J6T9V5</accession>
<evidence type="ECO:0000256" key="7">
    <source>
        <dbReference type="SAM" id="Phobius"/>
    </source>
</evidence>
<feature type="transmembrane region" description="Helical" evidence="7">
    <location>
        <begin position="204"/>
        <end position="223"/>
    </location>
</feature>
<dbReference type="PANTHER" id="PTHR42718:SF46">
    <property type="entry name" value="BLR6921 PROTEIN"/>
    <property type="match status" value="1"/>
</dbReference>
<name>A0A8J6T9V5_9BACT</name>
<feature type="domain" description="Major facilitator superfamily (MFS) profile" evidence="8">
    <location>
        <begin position="9"/>
        <end position="471"/>
    </location>
</feature>
<dbReference type="InterPro" id="IPR011701">
    <property type="entry name" value="MFS"/>
</dbReference>
<feature type="transmembrane region" description="Helical" evidence="7">
    <location>
        <begin position="404"/>
        <end position="424"/>
    </location>
</feature>
<evidence type="ECO:0000259" key="8">
    <source>
        <dbReference type="PROSITE" id="PS50850"/>
    </source>
</evidence>
<dbReference type="CDD" id="cd17321">
    <property type="entry name" value="MFS_MMR_MDR_like"/>
    <property type="match status" value="1"/>
</dbReference>
<dbReference type="Proteomes" id="UP000599024">
    <property type="component" value="Unassembled WGS sequence"/>
</dbReference>
<dbReference type="Gene3D" id="1.20.1250.20">
    <property type="entry name" value="MFS general substrate transporter like domains"/>
    <property type="match status" value="1"/>
</dbReference>
<dbReference type="Pfam" id="PF07690">
    <property type="entry name" value="MFS_1"/>
    <property type="match status" value="1"/>
</dbReference>
<evidence type="ECO:0000256" key="2">
    <source>
        <dbReference type="ARBA" id="ARBA00022448"/>
    </source>
</evidence>
<comment type="caution">
    <text evidence="9">The sequence shown here is derived from an EMBL/GenBank/DDBJ whole genome shotgun (WGS) entry which is preliminary data.</text>
</comment>
<keyword evidence="3" id="KW-1003">Cell membrane</keyword>
<evidence type="ECO:0000256" key="4">
    <source>
        <dbReference type="ARBA" id="ARBA00022692"/>
    </source>
</evidence>
<feature type="transmembrane region" description="Helical" evidence="7">
    <location>
        <begin position="100"/>
        <end position="121"/>
    </location>
</feature>
<gene>
    <name evidence="9" type="ORF">H8E79_07300</name>
</gene>
<evidence type="ECO:0000256" key="5">
    <source>
        <dbReference type="ARBA" id="ARBA00022989"/>
    </source>
</evidence>
<evidence type="ECO:0000313" key="9">
    <source>
        <dbReference type="EMBL" id="MBC8208956.1"/>
    </source>
</evidence>
<feature type="transmembrane region" description="Helical" evidence="7">
    <location>
        <begin position="133"/>
        <end position="159"/>
    </location>
</feature>
<dbReference type="AlphaFoldDB" id="A0A8J6T9V5"/>
<protein>
    <submittedName>
        <fullName evidence="9">MFS transporter</fullName>
    </submittedName>
</protein>
<dbReference type="PANTHER" id="PTHR42718">
    <property type="entry name" value="MAJOR FACILITATOR SUPERFAMILY MULTIDRUG TRANSPORTER MFSC"/>
    <property type="match status" value="1"/>
</dbReference>
<feature type="transmembrane region" description="Helical" evidence="7">
    <location>
        <begin position="75"/>
        <end position="94"/>
    </location>
</feature>
<dbReference type="PROSITE" id="PS50850">
    <property type="entry name" value="MFS"/>
    <property type="match status" value="1"/>
</dbReference>
<reference evidence="9 10" key="1">
    <citation type="submission" date="2020-08" db="EMBL/GenBank/DDBJ databases">
        <title>Bridging the membrane lipid divide: bacteria of the FCB group superphylum have the potential to synthesize archaeal ether lipids.</title>
        <authorList>
            <person name="Villanueva L."/>
            <person name="Von Meijenfeldt F.A.B."/>
            <person name="Westbye A.B."/>
            <person name="Yadav S."/>
            <person name="Hopmans E.C."/>
            <person name="Dutilh B.E."/>
            <person name="Sinninghe Damste J.S."/>
        </authorList>
    </citation>
    <scope>NUCLEOTIDE SEQUENCE [LARGE SCALE GENOMIC DNA]</scope>
    <source>
        <strain evidence="9">NIOZ-UU81</strain>
    </source>
</reference>
<feature type="transmembrane region" description="Helical" evidence="7">
    <location>
        <begin position="361"/>
        <end position="383"/>
    </location>
</feature>
<organism evidence="9 10">
    <name type="scientific">Candidatus Desulfatifera sulfidica</name>
    <dbReference type="NCBI Taxonomy" id="2841691"/>
    <lineage>
        <taxon>Bacteria</taxon>
        <taxon>Pseudomonadati</taxon>
        <taxon>Thermodesulfobacteriota</taxon>
        <taxon>Desulfobulbia</taxon>
        <taxon>Desulfobulbales</taxon>
        <taxon>Desulfobulbaceae</taxon>
        <taxon>Candidatus Desulfatifera</taxon>
    </lineage>
</organism>
<keyword evidence="4 7" id="KW-0812">Transmembrane</keyword>
<feature type="transmembrane region" description="Helical" evidence="7">
    <location>
        <begin position="303"/>
        <end position="324"/>
    </location>
</feature>
<dbReference type="PRINTS" id="PR01036">
    <property type="entry name" value="TCRTETB"/>
</dbReference>
<feature type="transmembrane region" description="Helical" evidence="7">
    <location>
        <begin position="444"/>
        <end position="464"/>
    </location>
</feature>
<dbReference type="Gene3D" id="1.20.1720.10">
    <property type="entry name" value="Multidrug resistance protein D"/>
    <property type="match status" value="1"/>
</dbReference>
<dbReference type="EMBL" id="JACNLK010000065">
    <property type="protein sequence ID" value="MBC8208956.1"/>
    <property type="molecule type" value="Genomic_DNA"/>
</dbReference>
<dbReference type="InterPro" id="IPR036259">
    <property type="entry name" value="MFS_trans_sf"/>
</dbReference>
<feature type="transmembrane region" description="Helical" evidence="7">
    <location>
        <begin position="42"/>
        <end position="63"/>
    </location>
</feature>
<dbReference type="InterPro" id="IPR020846">
    <property type="entry name" value="MFS_dom"/>
</dbReference>
<evidence type="ECO:0000256" key="1">
    <source>
        <dbReference type="ARBA" id="ARBA00004651"/>
    </source>
</evidence>
<keyword evidence="6 7" id="KW-0472">Membrane</keyword>
<feature type="transmembrane region" description="Helical" evidence="7">
    <location>
        <begin position="336"/>
        <end position="355"/>
    </location>
</feature>
<dbReference type="GO" id="GO:0005886">
    <property type="term" value="C:plasma membrane"/>
    <property type="evidence" value="ECO:0007669"/>
    <property type="project" value="UniProtKB-SubCell"/>
</dbReference>
<keyword evidence="2" id="KW-0813">Transport</keyword>
<feature type="transmembrane region" description="Helical" evidence="7">
    <location>
        <begin position="229"/>
        <end position="246"/>
    </location>
</feature>
<evidence type="ECO:0000313" key="10">
    <source>
        <dbReference type="Proteomes" id="UP000599024"/>
    </source>
</evidence>
<keyword evidence="5 7" id="KW-1133">Transmembrane helix</keyword>
<dbReference type="GO" id="GO:0022857">
    <property type="term" value="F:transmembrane transporter activity"/>
    <property type="evidence" value="ECO:0007669"/>
    <property type="project" value="InterPro"/>
</dbReference>
<feature type="transmembrane region" description="Helical" evidence="7">
    <location>
        <begin position="267"/>
        <end position="291"/>
    </location>
</feature>